<dbReference type="PROSITE" id="PS51186">
    <property type="entry name" value="GNAT"/>
    <property type="match status" value="1"/>
</dbReference>
<dbReference type="GO" id="GO:0008080">
    <property type="term" value="F:N-acetyltransferase activity"/>
    <property type="evidence" value="ECO:0007669"/>
    <property type="project" value="InterPro"/>
</dbReference>
<dbReference type="EMBL" id="GL376566">
    <property type="status" value="NOT_ANNOTATED_CDS"/>
    <property type="molecule type" value="Genomic_DNA"/>
</dbReference>
<sequence length="195" mass="21871">MALSGVQDSEISLVNRIESSMSMSIKIRQFREVDRKCVAQLFVDGFLSYPEHEGPMVEAFVGQSVEGDLASIRDTYILPGGNFWVATTTLTSEHGELEKVIGMVALEKKKPNGDGELRRMAVGAAYRHYGIGKRLVAHLEQWARANKYLSISLTTGEVMIAARRFYRTLGFEQTQKQVISEDPYVAIFHLAKQLQ</sequence>
<dbReference type="STRING" id="431595.K3XAP9"/>
<reference evidence="4" key="1">
    <citation type="journal article" date="2010" name="Genome Biol.">
        <title>Genome sequence of the necrotrophic plant pathogen Pythium ultimum reveals original pathogenicity mechanisms and effector repertoire.</title>
        <authorList>
            <person name="Levesque C.A."/>
            <person name="Brouwer H."/>
            <person name="Cano L."/>
            <person name="Hamilton J.P."/>
            <person name="Holt C."/>
            <person name="Huitema E."/>
            <person name="Raffaele S."/>
            <person name="Robideau G.P."/>
            <person name="Thines M."/>
            <person name="Win J."/>
            <person name="Zerillo M.M."/>
            <person name="Beakes G.W."/>
            <person name="Boore J.L."/>
            <person name="Busam D."/>
            <person name="Dumas B."/>
            <person name="Ferriera S."/>
            <person name="Fuerstenberg S.I."/>
            <person name="Gachon C.M."/>
            <person name="Gaulin E."/>
            <person name="Govers F."/>
            <person name="Grenville-Briggs L."/>
            <person name="Horner N."/>
            <person name="Hostetler J."/>
            <person name="Jiang R.H."/>
            <person name="Johnson J."/>
            <person name="Krajaejun T."/>
            <person name="Lin H."/>
            <person name="Meijer H.J."/>
            <person name="Moore B."/>
            <person name="Morris P."/>
            <person name="Phuntmart V."/>
            <person name="Puiu D."/>
            <person name="Shetty J."/>
            <person name="Stajich J.E."/>
            <person name="Tripathy S."/>
            <person name="Wawra S."/>
            <person name="van West P."/>
            <person name="Whitty B.R."/>
            <person name="Coutinho P.M."/>
            <person name="Henrissat B."/>
            <person name="Martin F."/>
            <person name="Thomas P.D."/>
            <person name="Tyler B.M."/>
            <person name="De Vries R.P."/>
            <person name="Kamoun S."/>
            <person name="Yandell M."/>
            <person name="Tisserat N."/>
            <person name="Buell C.R."/>
        </authorList>
    </citation>
    <scope>NUCLEOTIDE SEQUENCE</scope>
    <source>
        <strain evidence="4">DAOM:BR144</strain>
    </source>
</reference>
<dbReference type="EnsemblProtists" id="PYU1_T014298">
    <property type="protein sequence ID" value="PYU1_T014298"/>
    <property type="gene ID" value="PYU1_G014268"/>
</dbReference>
<name>K3XAP9_GLOUD</name>
<keyword evidence="1" id="KW-0808">Transferase</keyword>
<dbReference type="PANTHER" id="PTHR13947">
    <property type="entry name" value="GNAT FAMILY N-ACETYLTRANSFERASE"/>
    <property type="match status" value="1"/>
</dbReference>
<dbReference type="Gene3D" id="3.40.630.30">
    <property type="match status" value="1"/>
</dbReference>
<keyword evidence="4" id="KW-1185">Reference proteome</keyword>
<dbReference type="SUPFAM" id="SSF55729">
    <property type="entry name" value="Acyl-CoA N-acyltransferases (Nat)"/>
    <property type="match status" value="1"/>
</dbReference>
<dbReference type="PANTHER" id="PTHR13947:SF37">
    <property type="entry name" value="LD18367P"/>
    <property type="match status" value="1"/>
</dbReference>
<accession>K3XAP9</accession>
<proteinExistence type="predicted"/>
<organism evidence="3 4">
    <name type="scientific">Globisporangium ultimum (strain ATCC 200006 / CBS 805.95 / DAOM BR144)</name>
    <name type="common">Pythium ultimum</name>
    <dbReference type="NCBI Taxonomy" id="431595"/>
    <lineage>
        <taxon>Eukaryota</taxon>
        <taxon>Sar</taxon>
        <taxon>Stramenopiles</taxon>
        <taxon>Oomycota</taxon>
        <taxon>Peronosporomycetes</taxon>
        <taxon>Pythiales</taxon>
        <taxon>Pythiaceae</taxon>
        <taxon>Globisporangium</taxon>
    </lineage>
</organism>
<evidence type="ECO:0000256" key="1">
    <source>
        <dbReference type="ARBA" id="ARBA00022679"/>
    </source>
</evidence>
<dbReference type="InterPro" id="IPR000182">
    <property type="entry name" value="GNAT_dom"/>
</dbReference>
<dbReference type="InterPro" id="IPR050769">
    <property type="entry name" value="NAT_camello-type"/>
</dbReference>
<dbReference type="Proteomes" id="UP000019132">
    <property type="component" value="Unassembled WGS sequence"/>
</dbReference>
<evidence type="ECO:0000259" key="2">
    <source>
        <dbReference type="PROSITE" id="PS51186"/>
    </source>
</evidence>
<protein>
    <recommendedName>
        <fullName evidence="2">N-acetyltransferase domain-containing protein</fullName>
    </recommendedName>
</protein>
<dbReference type="HOGENOM" id="CLU_013985_11_3_1"/>
<dbReference type="InterPro" id="IPR016181">
    <property type="entry name" value="Acyl_CoA_acyltransferase"/>
</dbReference>
<dbReference type="InParanoid" id="K3XAP9"/>
<reference evidence="3" key="3">
    <citation type="submission" date="2015-02" db="UniProtKB">
        <authorList>
            <consortium name="EnsemblProtists"/>
        </authorList>
    </citation>
    <scope>IDENTIFICATION</scope>
    <source>
        <strain evidence="3">DAOM BR144</strain>
    </source>
</reference>
<dbReference type="AlphaFoldDB" id="K3XAP9"/>
<evidence type="ECO:0000313" key="4">
    <source>
        <dbReference type="Proteomes" id="UP000019132"/>
    </source>
</evidence>
<dbReference type="eggNOG" id="KOG3139">
    <property type="taxonomic scope" value="Eukaryota"/>
</dbReference>
<dbReference type="Pfam" id="PF00583">
    <property type="entry name" value="Acetyltransf_1"/>
    <property type="match status" value="1"/>
</dbReference>
<reference evidence="4" key="2">
    <citation type="submission" date="2010-04" db="EMBL/GenBank/DDBJ databases">
        <authorList>
            <person name="Buell R."/>
            <person name="Hamilton J."/>
            <person name="Hostetler J."/>
        </authorList>
    </citation>
    <scope>NUCLEOTIDE SEQUENCE [LARGE SCALE GENOMIC DNA]</scope>
    <source>
        <strain evidence="4">DAOM:BR144</strain>
    </source>
</reference>
<evidence type="ECO:0000313" key="3">
    <source>
        <dbReference type="EnsemblProtists" id="PYU1_T014298"/>
    </source>
</evidence>
<feature type="domain" description="N-acetyltransferase" evidence="2">
    <location>
        <begin position="25"/>
        <end position="195"/>
    </location>
</feature>
<dbReference type="VEuPathDB" id="FungiDB:PYU1_G014268"/>
<dbReference type="CDD" id="cd04301">
    <property type="entry name" value="NAT_SF"/>
    <property type="match status" value="1"/>
</dbReference>